<evidence type="ECO:0000313" key="2">
    <source>
        <dbReference type="EMBL" id="CAG6616392.1"/>
    </source>
</evidence>
<feature type="transmembrane region" description="Helical" evidence="1">
    <location>
        <begin position="12"/>
        <end position="35"/>
    </location>
</feature>
<accession>A0A8D8M2F2</accession>
<keyword evidence="1" id="KW-0812">Transmembrane</keyword>
<reference evidence="2" key="1">
    <citation type="submission" date="2021-05" db="EMBL/GenBank/DDBJ databases">
        <authorList>
            <person name="Alioto T."/>
            <person name="Alioto T."/>
            <person name="Gomez Garrido J."/>
        </authorList>
    </citation>
    <scope>NUCLEOTIDE SEQUENCE</scope>
</reference>
<evidence type="ECO:0000256" key="1">
    <source>
        <dbReference type="SAM" id="Phobius"/>
    </source>
</evidence>
<dbReference type="AlphaFoldDB" id="A0A8D8M2F2"/>
<evidence type="ECO:0008006" key="3">
    <source>
        <dbReference type="Google" id="ProtNLM"/>
    </source>
</evidence>
<organism evidence="2">
    <name type="scientific">Cacopsylla melanoneura</name>
    <dbReference type="NCBI Taxonomy" id="428564"/>
    <lineage>
        <taxon>Eukaryota</taxon>
        <taxon>Metazoa</taxon>
        <taxon>Ecdysozoa</taxon>
        <taxon>Arthropoda</taxon>
        <taxon>Hexapoda</taxon>
        <taxon>Insecta</taxon>
        <taxon>Pterygota</taxon>
        <taxon>Neoptera</taxon>
        <taxon>Paraneoptera</taxon>
        <taxon>Hemiptera</taxon>
        <taxon>Sternorrhyncha</taxon>
        <taxon>Psylloidea</taxon>
        <taxon>Psyllidae</taxon>
        <taxon>Psyllinae</taxon>
        <taxon>Cacopsylla</taxon>
    </lineage>
</organism>
<dbReference type="EMBL" id="HBUF01035567">
    <property type="protein sequence ID" value="CAG6616392.1"/>
    <property type="molecule type" value="Transcribed_RNA"/>
</dbReference>
<keyword evidence="1" id="KW-1133">Transmembrane helix</keyword>
<name>A0A8D8M2F2_9HEMI</name>
<protein>
    <recommendedName>
        <fullName evidence="3">Transmembrane protein</fullName>
    </recommendedName>
</protein>
<feature type="transmembrane region" description="Helical" evidence="1">
    <location>
        <begin position="41"/>
        <end position="67"/>
    </location>
</feature>
<proteinExistence type="predicted"/>
<keyword evidence="1" id="KW-0472">Membrane</keyword>
<sequence>MVTSGGYFEFWMVISVVLFGGFLRVVCGLFGWFVVCSGGYLGFWMVTSVGLFGWFLRVVCSGGLWVVRVVCGLHLNSLTARWLTTSASRKIVVSGSISS</sequence>